<evidence type="ECO:0000313" key="2">
    <source>
        <dbReference type="Proteomes" id="UP000189670"/>
    </source>
</evidence>
<comment type="caution">
    <text evidence="1">The sequence shown here is derived from an EMBL/GenBank/DDBJ whole genome shotgun (WGS) entry which is preliminary data.</text>
</comment>
<sequence length="361" mass="43141">MITKLNLDTIEIEGFDYIMGVKFRQSEIFEMILDEDLDKNWDKEEYKKMKIQEKTITIKEFLCWKIQTVLTEKELGKAPVKLMNIVNKLKNKDEVKYREVKDSLEKQTDDKKIYRKISTLIRKYSGRYEKKVRGVICLNEAKKKVMKKKRELKLSEISTKLEDMFSKITDKDEVKQIEMKIIKVFEGSRNMYKKFYTINYDETTNKANGYEINNKELTKEEKYDGIFVLTTSREDISKEKVVESYKNLKEVEVLFDDLKHFVDIHPIRHWLEKRVRAHVMLCILGLLLKRIFEINYLKGKATMQPLEEISKSKLVRYEVKFSKKNDLKKIFPKITQTTPEQMQLFNLVGIKNPMSLEKFSW</sequence>
<reference evidence="2" key="1">
    <citation type="submission" date="2012-11" db="EMBL/GenBank/DDBJ databases">
        <authorList>
            <person name="Lucero-Rivera Y.E."/>
            <person name="Tovar-Ramirez D."/>
        </authorList>
    </citation>
    <scope>NUCLEOTIDE SEQUENCE [LARGE SCALE GENOMIC DNA]</scope>
    <source>
        <strain evidence="2">Araruama</strain>
    </source>
</reference>
<organism evidence="1 2">
    <name type="scientific">Candidatus Magnetoglobus multicellularis str. Araruama</name>
    <dbReference type="NCBI Taxonomy" id="890399"/>
    <lineage>
        <taxon>Bacteria</taxon>
        <taxon>Pseudomonadati</taxon>
        <taxon>Thermodesulfobacteriota</taxon>
        <taxon>Desulfobacteria</taxon>
        <taxon>Desulfobacterales</taxon>
        <taxon>Desulfobacteraceae</taxon>
        <taxon>Candidatus Magnetoglobus</taxon>
    </lineage>
</organism>
<accession>A0A1V1P6D4</accession>
<dbReference type="EMBL" id="ATBP01000443">
    <property type="protein sequence ID" value="ETR70326.1"/>
    <property type="molecule type" value="Genomic_DNA"/>
</dbReference>
<protein>
    <recommendedName>
        <fullName evidence="3">Transposase IS4-like domain-containing protein</fullName>
    </recommendedName>
</protein>
<dbReference type="Proteomes" id="UP000189670">
    <property type="component" value="Unassembled WGS sequence"/>
</dbReference>
<dbReference type="AlphaFoldDB" id="A0A1V1P6D4"/>
<gene>
    <name evidence="1" type="ORF">OMM_03325</name>
</gene>
<name>A0A1V1P6D4_9BACT</name>
<proteinExistence type="predicted"/>
<evidence type="ECO:0008006" key="3">
    <source>
        <dbReference type="Google" id="ProtNLM"/>
    </source>
</evidence>
<evidence type="ECO:0000313" key="1">
    <source>
        <dbReference type="EMBL" id="ETR70326.1"/>
    </source>
</evidence>